<dbReference type="InterPro" id="IPR011010">
    <property type="entry name" value="DNA_brk_join_enz"/>
</dbReference>
<organism evidence="2 3">
    <name type="scientific">Pandoraea horticolens</name>
    <dbReference type="NCBI Taxonomy" id="2508298"/>
    <lineage>
        <taxon>Bacteria</taxon>
        <taxon>Pseudomonadati</taxon>
        <taxon>Pseudomonadota</taxon>
        <taxon>Betaproteobacteria</taxon>
        <taxon>Burkholderiales</taxon>
        <taxon>Burkholderiaceae</taxon>
        <taxon>Pandoraea</taxon>
    </lineage>
</organism>
<dbReference type="Gene3D" id="1.10.443.10">
    <property type="entry name" value="Intergrase catalytic core"/>
    <property type="match status" value="1"/>
</dbReference>
<keyword evidence="3" id="KW-1185">Reference proteome</keyword>
<name>A0A5E4YRT9_9BURK</name>
<gene>
    <name evidence="2" type="ORF">PHO31112_04722</name>
</gene>
<reference evidence="2 3" key="1">
    <citation type="submission" date="2019-08" db="EMBL/GenBank/DDBJ databases">
        <authorList>
            <person name="Peeters C."/>
        </authorList>
    </citation>
    <scope>NUCLEOTIDE SEQUENCE [LARGE SCALE GENOMIC DNA]</scope>
    <source>
        <strain evidence="2 3">LMG 31112</strain>
    </source>
</reference>
<dbReference type="EMBL" id="CABPSM010000020">
    <property type="protein sequence ID" value="VVE51506.1"/>
    <property type="molecule type" value="Genomic_DNA"/>
</dbReference>
<proteinExistence type="predicted"/>
<protein>
    <submittedName>
        <fullName evidence="2">Integrase</fullName>
    </submittedName>
</protein>
<accession>A0A5E4YRT9</accession>
<dbReference type="AlphaFoldDB" id="A0A5E4YRT9"/>
<dbReference type="GO" id="GO:0003677">
    <property type="term" value="F:DNA binding"/>
    <property type="evidence" value="ECO:0007669"/>
    <property type="project" value="InterPro"/>
</dbReference>
<evidence type="ECO:0000313" key="2">
    <source>
        <dbReference type="EMBL" id="VVE51506.1"/>
    </source>
</evidence>
<dbReference type="GO" id="GO:0015074">
    <property type="term" value="P:DNA integration"/>
    <property type="evidence" value="ECO:0007669"/>
    <property type="project" value="InterPro"/>
</dbReference>
<evidence type="ECO:0000256" key="1">
    <source>
        <dbReference type="ARBA" id="ARBA00023172"/>
    </source>
</evidence>
<dbReference type="InterPro" id="IPR013762">
    <property type="entry name" value="Integrase-like_cat_sf"/>
</dbReference>
<sequence length="115" mass="12775">MSQEASHKLRLGPLTVQTTATSTCATPSERKGCATSWPDIVEADHPLLADKLRQVTPLWIRHSHATHALAGGATRTTMRDNLRHASISTTSIYLDGDDVQRTQQIQRIFTRRPFA</sequence>
<keyword evidence="1" id="KW-0233">DNA recombination</keyword>
<dbReference type="SUPFAM" id="SSF56349">
    <property type="entry name" value="DNA breaking-rejoining enzymes"/>
    <property type="match status" value="1"/>
</dbReference>
<dbReference type="Proteomes" id="UP000343317">
    <property type="component" value="Unassembled WGS sequence"/>
</dbReference>
<dbReference type="GO" id="GO:0006310">
    <property type="term" value="P:DNA recombination"/>
    <property type="evidence" value="ECO:0007669"/>
    <property type="project" value="UniProtKB-KW"/>
</dbReference>
<evidence type="ECO:0000313" key="3">
    <source>
        <dbReference type="Proteomes" id="UP000343317"/>
    </source>
</evidence>